<dbReference type="InterPro" id="IPR036390">
    <property type="entry name" value="WH_DNA-bd_sf"/>
</dbReference>
<dbReference type="InterPro" id="IPR011991">
    <property type="entry name" value="ArsR-like_HTH"/>
</dbReference>
<evidence type="ECO:0000313" key="6">
    <source>
        <dbReference type="Proteomes" id="UP000301475"/>
    </source>
</evidence>
<dbReference type="KEGG" id="ruj:E5Z56_10660"/>
<dbReference type="PROSITE" id="PS50995">
    <property type="entry name" value="HTH_MARR_2"/>
    <property type="match status" value="1"/>
</dbReference>
<keyword evidence="2" id="KW-0238">DNA-binding</keyword>
<reference evidence="5 6" key="1">
    <citation type="submission" date="2019-04" db="EMBL/GenBank/DDBJ databases">
        <authorList>
            <person name="Embree M."/>
            <person name="Gaffney J.R."/>
        </authorList>
    </citation>
    <scope>NUCLEOTIDE SEQUENCE [LARGE SCALE GENOMIC DNA]</scope>
    <source>
        <strain evidence="5 6">JE7A12</strain>
    </source>
</reference>
<dbReference type="RefSeq" id="WP_138157775.1">
    <property type="nucleotide sequence ID" value="NZ_CP039381.1"/>
</dbReference>
<keyword evidence="1" id="KW-0805">Transcription regulation</keyword>
<evidence type="ECO:0000259" key="4">
    <source>
        <dbReference type="PROSITE" id="PS50995"/>
    </source>
</evidence>
<dbReference type="InterPro" id="IPR000835">
    <property type="entry name" value="HTH_MarR-typ"/>
</dbReference>
<dbReference type="OrthoDB" id="9795441at2"/>
<name>A0A4P8XXK2_9FIRM</name>
<dbReference type="PANTHER" id="PTHR42756">
    <property type="entry name" value="TRANSCRIPTIONAL REGULATOR, MARR"/>
    <property type="match status" value="1"/>
</dbReference>
<dbReference type="SMART" id="SM00347">
    <property type="entry name" value="HTH_MARR"/>
    <property type="match status" value="1"/>
</dbReference>
<dbReference type="GO" id="GO:0003677">
    <property type="term" value="F:DNA binding"/>
    <property type="evidence" value="ECO:0007669"/>
    <property type="project" value="UniProtKB-KW"/>
</dbReference>
<dbReference type="Proteomes" id="UP000301475">
    <property type="component" value="Chromosome"/>
</dbReference>
<dbReference type="Gene3D" id="1.10.10.10">
    <property type="entry name" value="Winged helix-like DNA-binding domain superfamily/Winged helix DNA-binding domain"/>
    <property type="match status" value="1"/>
</dbReference>
<gene>
    <name evidence="5" type="ORF">E5Z56_10660</name>
</gene>
<dbReference type="SUPFAM" id="SSF46785">
    <property type="entry name" value="Winged helix' DNA-binding domain"/>
    <property type="match status" value="1"/>
</dbReference>
<evidence type="ECO:0000256" key="1">
    <source>
        <dbReference type="ARBA" id="ARBA00023015"/>
    </source>
</evidence>
<dbReference type="Pfam" id="PF12802">
    <property type="entry name" value="MarR_2"/>
    <property type="match status" value="1"/>
</dbReference>
<keyword evidence="6" id="KW-1185">Reference proteome</keyword>
<sequence>MEANELLSVARQIKKLINKKMEPVLADCELKPIEVDILVFLYNHPYVDTSKEIMKIFHLSKAHISHSLDNLRENGYIRLAEDSKDHRIMHIIIEKRAMDIIDKVDKVYCNCKDVIQKEITKDEISVLKSIIHKINDNVEKELNS</sequence>
<evidence type="ECO:0000313" key="5">
    <source>
        <dbReference type="EMBL" id="QCT07787.1"/>
    </source>
</evidence>
<dbReference type="InterPro" id="IPR036388">
    <property type="entry name" value="WH-like_DNA-bd_sf"/>
</dbReference>
<keyword evidence="3" id="KW-0804">Transcription</keyword>
<feature type="domain" description="HTH marR-type" evidence="4">
    <location>
        <begin position="3"/>
        <end position="136"/>
    </location>
</feature>
<dbReference type="CDD" id="cd00090">
    <property type="entry name" value="HTH_ARSR"/>
    <property type="match status" value="1"/>
</dbReference>
<proteinExistence type="predicted"/>
<dbReference type="GO" id="GO:0003700">
    <property type="term" value="F:DNA-binding transcription factor activity"/>
    <property type="evidence" value="ECO:0007669"/>
    <property type="project" value="InterPro"/>
</dbReference>
<dbReference type="EMBL" id="CP039381">
    <property type="protein sequence ID" value="QCT07787.1"/>
    <property type="molecule type" value="Genomic_DNA"/>
</dbReference>
<evidence type="ECO:0000256" key="3">
    <source>
        <dbReference type="ARBA" id="ARBA00023163"/>
    </source>
</evidence>
<accession>A0A4P8XXK2</accession>
<dbReference type="AlphaFoldDB" id="A0A4P8XXK2"/>
<evidence type="ECO:0000256" key="2">
    <source>
        <dbReference type="ARBA" id="ARBA00023125"/>
    </source>
</evidence>
<dbReference type="PANTHER" id="PTHR42756:SF1">
    <property type="entry name" value="TRANSCRIPTIONAL REPRESSOR OF EMRAB OPERON"/>
    <property type="match status" value="1"/>
</dbReference>
<organism evidence="5 6">
    <name type="scientific">Ruminococcus bovis</name>
    <dbReference type="NCBI Taxonomy" id="2564099"/>
    <lineage>
        <taxon>Bacteria</taxon>
        <taxon>Bacillati</taxon>
        <taxon>Bacillota</taxon>
        <taxon>Clostridia</taxon>
        <taxon>Eubacteriales</taxon>
        <taxon>Oscillospiraceae</taxon>
        <taxon>Ruminococcus</taxon>
    </lineage>
</organism>
<protein>
    <submittedName>
        <fullName evidence="5">MarR family transcriptional regulator</fullName>
    </submittedName>
</protein>